<dbReference type="AlphaFoldDB" id="A0A074KXN6"/>
<dbReference type="Pfam" id="PF00300">
    <property type="entry name" value="His_Phos_1"/>
    <property type="match status" value="1"/>
</dbReference>
<dbReference type="RefSeq" id="WP_035076127.1">
    <property type="nucleotide sequence ID" value="NZ_JMIH01000023.1"/>
</dbReference>
<accession>A0A074KXN6</accession>
<dbReference type="eggNOG" id="COG0406">
    <property type="taxonomic scope" value="Bacteria"/>
</dbReference>
<proteinExistence type="predicted"/>
<dbReference type="SMART" id="SM00855">
    <property type="entry name" value="PGAM"/>
    <property type="match status" value="1"/>
</dbReference>
<keyword evidence="3" id="KW-1185">Reference proteome</keyword>
<comment type="caution">
    <text evidence="2">The sequence shown here is derived from an EMBL/GenBank/DDBJ whole genome shotgun (WGS) entry which is preliminary data.</text>
</comment>
<dbReference type="InterPro" id="IPR029033">
    <property type="entry name" value="His_PPase_superfam"/>
</dbReference>
<dbReference type="SUPFAM" id="SSF53254">
    <property type="entry name" value="Phosphoglycerate mutase-like"/>
    <property type="match status" value="1"/>
</dbReference>
<dbReference type="GO" id="GO:0043755">
    <property type="term" value="F:alpha-ribazole phosphatase activity"/>
    <property type="evidence" value="ECO:0007669"/>
    <property type="project" value="UniProtKB-UniRule"/>
</dbReference>
<name>A0A074KXN6_9BACT</name>
<dbReference type="EMBL" id="JMIH01000023">
    <property type="protein sequence ID" value="KEO72975.1"/>
    <property type="molecule type" value="Genomic_DNA"/>
</dbReference>
<organism evidence="2 3">
    <name type="scientific">Anditalea andensis</name>
    <dbReference type="NCBI Taxonomy" id="1048983"/>
    <lineage>
        <taxon>Bacteria</taxon>
        <taxon>Pseudomonadati</taxon>
        <taxon>Bacteroidota</taxon>
        <taxon>Cytophagia</taxon>
        <taxon>Cytophagales</taxon>
        <taxon>Cytophagaceae</taxon>
        <taxon>Anditalea</taxon>
    </lineage>
</organism>
<protein>
    <recommendedName>
        <fullName evidence="1">Alpha-ribazole phosphatase</fullName>
        <ecNumber evidence="1">3.1.3.73</ecNumber>
    </recommendedName>
</protein>
<dbReference type="PANTHER" id="PTHR48100:SF59">
    <property type="entry name" value="ADENOSYLCOBALAMIN_ALPHA-RIBAZOLE PHOSPHATASE"/>
    <property type="match status" value="1"/>
</dbReference>
<dbReference type="GO" id="GO:0005737">
    <property type="term" value="C:cytoplasm"/>
    <property type="evidence" value="ECO:0007669"/>
    <property type="project" value="TreeGrafter"/>
</dbReference>
<dbReference type="InterPro" id="IPR013078">
    <property type="entry name" value="His_Pase_superF_clade-1"/>
</dbReference>
<evidence type="ECO:0000313" key="2">
    <source>
        <dbReference type="EMBL" id="KEO72975.1"/>
    </source>
</evidence>
<evidence type="ECO:0000256" key="1">
    <source>
        <dbReference type="NCBIfam" id="TIGR03162"/>
    </source>
</evidence>
<evidence type="ECO:0000313" key="3">
    <source>
        <dbReference type="Proteomes" id="UP000027821"/>
    </source>
</evidence>
<dbReference type="EC" id="3.1.3.73" evidence="1"/>
<dbReference type="GO" id="GO:0009236">
    <property type="term" value="P:cobalamin biosynthetic process"/>
    <property type="evidence" value="ECO:0007669"/>
    <property type="project" value="UniProtKB-UniRule"/>
</dbReference>
<dbReference type="Gene3D" id="3.40.50.1240">
    <property type="entry name" value="Phosphoglycerate mutase-like"/>
    <property type="match status" value="1"/>
</dbReference>
<dbReference type="NCBIfam" id="TIGR03162">
    <property type="entry name" value="ribazole_cobC"/>
    <property type="match status" value="1"/>
</dbReference>
<dbReference type="CDD" id="cd07067">
    <property type="entry name" value="HP_PGM_like"/>
    <property type="match status" value="1"/>
</dbReference>
<gene>
    <name evidence="2" type="ORF">EL17_15260</name>
</gene>
<reference evidence="2 3" key="1">
    <citation type="submission" date="2014-04" db="EMBL/GenBank/DDBJ databases">
        <title>Characterization and application of a salt tolerant electro-active bacterium.</title>
        <authorList>
            <person name="Yang L."/>
            <person name="Wei S."/>
            <person name="Tay Q.X.M."/>
        </authorList>
    </citation>
    <scope>NUCLEOTIDE SEQUENCE [LARGE SCALE GENOMIC DNA]</scope>
    <source>
        <strain evidence="2 3">LY1</strain>
    </source>
</reference>
<dbReference type="InterPro" id="IPR050275">
    <property type="entry name" value="PGM_Phosphatase"/>
</dbReference>
<dbReference type="Proteomes" id="UP000027821">
    <property type="component" value="Unassembled WGS sequence"/>
</dbReference>
<dbReference type="STRING" id="1048983.EL17_15260"/>
<dbReference type="InterPro" id="IPR017578">
    <property type="entry name" value="Ribazole_CobC"/>
</dbReference>
<sequence>MEIYLIRHTTPDVSKGLIYGRTDVGLIETFLDEKNAILKKLPSDIEVVVSSPSTRCTELAAHINKQYKKDDRLYEVNFGSWEGKTWDTIDQKESEAWMRDFVNVCPPGGESMAQMQNRVMDFFKELLQLEIAQAAVITHGGVIRILLAHIQQIPLERSFEIKVNFSDIYKVQHHLTGEIETMQL</sequence>
<dbReference type="PANTHER" id="PTHR48100">
    <property type="entry name" value="BROAD-SPECIFICITY PHOSPHATASE YOR283W-RELATED"/>
    <property type="match status" value="1"/>
</dbReference>